<name>A0A6C0BJS7_9ZZZZ</name>
<dbReference type="Gene3D" id="3.40.50.150">
    <property type="entry name" value="Vaccinia Virus protein VP39"/>
    <property type="match status" value="1"/>
</dbReference>
<evidence type="ECO:0000313" key="1">
    <source>
        <dbReference type="EMBL" id="QHS92001.1"/>
    </source>
</evidence>
<accession>A0A6C0BJS7</accession>
<protein>
    <recommendedName>
        <fullName evidence="2">Methyltransferase</fullName>
    </recommendedName>
</protein>
<sequence>MNVEKAIEEYQKNEITDLCRFFDNCGSDKGTSWHQYSRMYDALFDALRGEAFNLFELGIGTNNVEIESNMGAHGNPGASLYAWNKYFPKADLYGADIDRECLFEHMQKRIQTFYCDQTDPESIAALWLEEGLVGKKFKIIIEDGLHTPAANRCFLENSLHMLEDGGIYIVEDIDAKHVDEFNELLQGWRQRFTGYTFWFLEIKTVGTEPADNWMVIVQKGLVACPE</sequence>
<dbReference type="AlphaFoldDB" id="A0A6C0BJS7"/>
<organism evidence="1">
    <name type="scientific">viral metagenome</name>
    <dbReference type="NCBI Taxonomy" id="1070528"/>
    <lineage>
        <taxon>unclassified sequences</taxon>
        <taxon>metagenomes</taxon>
        <taxon>organismal metagenomes</taxon>
    </lineage>
</organism>
<dbReference type="EMBL" id="MN739167">
    <property type="protein sequence ID" value="QHS92001.1"/>
    <property type="molecule type" value="Genomic_DNA"/>
</dbReference>
<dbReference type="SUPFAM" id="SSF53335">
    <property type="entry name" value="S-adenosyl-L-methionine-dependent methyltransferases"/>
    <property type="match status" value="1"/>
</dbReference>
<proteinExistence type="predicted"/>
<dbReference type="InterPro" id="IPR029063">
    <property type="entry name" value="SAM-dependent_MTases_sf"/>
</dbReference>
<evidence type="ECO:0008006" key="2">
    <source>
        <dbReference type="Google" id="ProtNLM"/>
    </source>
</evidence>
<reference evidence="1" key="1">
    <citation type="journal article" date="2020" name="Nature">
        <title>Giant virus diversity and host interactions through global metagenomics.</title>
        <authorList>
            <person name="Schulz F."/>
            <person name="Roux S."/>
            <person name="Paez-Espino D."/>
            <person name="Jungbluth S."/>
            <person name="Walsh D.A."/>
            <person name="Denef V.J."/>
            <person name="McMahon K.D."/>
            <person name="Konstantinidis K.T."/>
            <person name="Eloe-Fadrosh E.A."/>
            <person name="Kyrpides N.C."/>
            <person name="Woyke T."/>
        </authorList>
    </citation>
    <scope>NUCLEOTIDE SEQUENCE</scope>
    <source>
        <strain evidence="1">GVMAG-M-3300013285-6</strain>
    </source>
</reference>